<protein>
    <recommendedName>
        <fullName evidence="2">Rap-GAP domain-containing protein</fullName>
    </recommendedName>
</protein>
<dbReference type="InterPro" id="IPR035974">
    <property type="entry name" value="Rap/Ran-GAP_sf"/>
</dbReference>
<reference evidence="3" key="1">
    <citation type="submission" date="2018-11" db="EMBL/GenBank/DDBJ databases">
        <authorList>
            <consortium name="Pathogen Informatics"/>
        </authorList>
    </citation>
    <scope>NUCLEOTIDE SEQUENCE</scope>
</reference>
<gene>
    <name evidence="3" type="ORF">PXEA_LOCUS14513</name>
</gene>
<evidence type="ECO:0000313" key="4">
    <source>
        <dbReference type="Proteomes" id="UP000784294"/>
    </source>
</evidence>
<dbReference type="EMBL" id="CAAALY010049442">
    <property type="protein sequence ID" value="VEL21073.1"/>
    <property type="molecule type" value="Genomic_DNA"/>
</dbReference>
<dbReference type="InterPro" id="IPR000331">
    <property type="entry name" value="Rap/Ran_GAP_dom"/>
</dbReference>
<dbReference type="SUPFAM" id="SSF111347">
    <property type="entry name" value="Rap/Ran-GAP"/>
    <property type="match status" value="1"/>
</dbReference>
<feature type="domain" description="Rap-GAP" evidence="2">
    <location>
        <begin position="104"/>
        <end position="152"/>
    </location>
</feature>
<dbReference type="PROSITE" id="PS50085">
    <property type="entry name" value="RAPGAP"/>
    <property type="match status" value="1"/>
</dbReference>
<dbReference type="OrthoDB" id="10009983at2759"/>
<name>A0A448WV93_9PLAT</name>
<dbReference type="Proteomes" id="UP000784294">
    <property type="component" value="Unassembled WGS sequence"/>
</dbReference>
<dbReference type="GO" id="GO:0051056">
    <property type="term" value="P:regulation of small GTPase mediated signal transduction"/>
    <property type="evidence" value="ECO:0007669"/>
    <property type="project" value="InterPro"/>
</dbReference>
<sequence>MGYLQINTFNLSSLLEQSMPGPASDLVLGGPEAGQPNKRSSQLISTYDDNEASYTGQALSNSISSNATGGLGGPSSGSVATRLLRRPTGLVPLEPSTPGFIDQLSLLDKLATRHTNSLMIFYVAAGQTRPDEIVANIVSETFPVLLFTWARL</sequence>
<accession>A0A448WV93</accession>
<evidence type="ECO:0000259" key="2">
    <source>
        <dbReference type="PROSITE" id="PS50085"/>
    </source>
</evidence>
<evidence type="ECO:0000313" key="3">
    <source>
        <dbReference type="EMBL" id="VEL21073.1"/>
    </source>
</evidence>
<organism evidence="3 4">
    <name type="scientific">Protopolystoma xenopodis</name>
    <dbReference type="NCBI Taxonomy" id="117903"/>
    <lineage>
        <taxon>Eukaryota</taxon>
        <taxon>Metazoa</taxon>
        <taxon>Spiralia</taxon>
        <taxon>Lophotrochozoa</taxon>
        <taxon>Platyhelminthes</taxon>
        <taxon>Monogenea</taxon>
        <taxon>Polyopisthocotylea</taxon>
        <taxon>Polystomatidea</taxon>
        <taxon>Polystomatidae</taxon>
        <taxon>Protopolystoma</taxon>
    </lineage>
</organism>
<comment type="caution">
    <text evidence="3">The sequence shown here is derived from an EMBL/GenBank/DDBJ whole genome shotgun (WGS) entry which is preliminary data.</text>
</comment>
<evidence type="ECO:0000256" key="1">
    <source>
        <dbReference type="ARBA" id="ARBA00022468"/>
    </source>
</evidence>
<dbReference type="AlphaFoldDB" id="A0A448WV93"/>
<proteinExistence type="predicted"/>
<keyword evidence="4" id="KW-1185">Reference proteome</keyword>
<keyword evidence="1" id="KW-0343">GTPase activation</keyword>
<dbReference type="GO" id="GO:0005096">
    <property type="term" value="F:GTPase activator activity"/>
    <property type="evidence" value="ECO:0007669"/>
    <property type="project" value="UniProtKB-KW"/>
</dbReference>